<gene>
    <name evidence="1" type="ORF">FZEAL_2721</name>
</gene>
<reference evidence="1" key="2">
    <citation type="submission" date="2020-05" db="EMBL/GenBank/DDBJ databases">
        <authorList>
            <person name="Kim H.-S."/>
            <person name="Proctor R.H."/>
            <person name="Brown D.W."/>
        </authorList>
    </citation>
    <scope>NUCLEOTIDE SEQUENCE</scope>
    <source>
        <strain evidence="1">NRRL 22465</strain>
    </source>
</reference>
<proteinExistence type="predicted"/>
<evidence type="ECO:0000313" key="2">
    <source>
        <dbReference type="Proteomes" id="UP000635477"/>
    </source>
</evidence>
<organism evidence="1 2">
    <name type="scientific">Fusarium zealandicum</name>
    <dbReference type="NCBI Taxonomy" id="1053134"/>
    <lineage>
        <taxon>Eukaryota</taxon>
        <taxon>Fungi</taxon>
        <taxon>Dikarya</taxon>
        <taxon>Ascomycota</taxon>
        <taxon>Pezizomycotina</taxon>
        <taxon>Sordariomycetes</taxon>
        <taxon>Hypocreomycetidae</taxon>
        <taxon>Hypocreales</taxon>
        <taxon>Nectriaceae</taxon>
        <taxon>Fusarium</taxon>
        <taxon>Fusarium staphyleae species complex</taxon>
    </lineage>
</organism>
<comment type="caution">
    <text evidence="1">The sequence shown here is derived from an EMBL/GenBank/DDBJ whole genome shotgun (WGS) entry which is preliminary data.</text>
</comment>
<dbReference type="Proteomes" id="UP000635477">
    <property type="component" value="Unassembled WGS sequence"/>
</dbReference>
<dbReference type="AlphaFoldDB" id="A0A8H4UQY3"/>
<name>A0A8H4UQY3_9HYPO</name>
<evidence type="ECO:0000313" key="1">
    <source>
        <dbReference type="EMBL" id="KAF4981478.1"/>
    </source>
</evidence>
<reference evidence="1" key="1">
    <citation type="journal article" date="2020" name="BMC Genomics">
        <title>Correction to: Identification and distribution of gene clusters required for synthesis of sphingolipid metabolism inhibitors in diverse species of the filamentous fungus Fusarium.</title>
        <authorList>
            <person name="Kim H.S."/>
            <person name="Lohmar J.M."/>
            <person name="Busman M."/>
            <person name="Brown D.W."/>
            <person name="Naumann T.A."/>
            <person name="Divon H.H."/>
            <person name="Lysoe E."/>
            <person name="Uhlig S."/>
            <person name="Proctor R.H."/>
        </authorList>
    </citation>
    <scope>NUCLEOTIDE SEQUENCE</scope>
    <source>
        <strain evidence="1">NRRL 22465</strain>
    </source>
</reference>
<protein>
    <submittedName>
        <fullName evidence="1">Uncharacterized protein</fullName>
    </submittedName>
</protein>
<dbReference type="EMBL" id="JABEYC010000166">
    <property type="protein sequence ID" value="KAF4981478.1"/>
    <property type="molecule type" value="Genomic_DNA"/>
</dbReference>
<accession>A0A8H4UQY3</accession>
<sequence>MLVNGHASISIESWHQATTRRFLETMPTEHCVDDIHHLVAKCKAAFDVLLLHRIEQRESLDRFPRRHEYEAKREQFRTWVDHFCADYHCTSEMSLDHTLRDEEDARVITIVELHALFGDLRCRERASRLYIMC</sequence>
<keyword evidence="2" id="KW-1185">Reference proteome</keyword>